<reference evidence="2" key="1">
    <citation type="submission" date="2021-06" db="EMBL/GenBank/DDBJ databases">
        <authorList>
            <person name="Kallberg Y."/>
            <person name="Tangrot J."/>
            <person name="Rosling A."/>
        </authorList>
    </citation>
    <scope>NUCLEOTIDE SEQUENCE</scope>
    <source>
        <strain evidence="2">AZ414A</strain>
    </source>
</reference>
<keyword evidence="3" id="KW-1185">Reference proteome</keyword>
<protein>
    <submittedName>
        <fullName evidence="2">4099_t:CDS:1</fullName>
    </submittedName>
</protein>
<dbReference type="AlphaFoldDB" id="A0A9N8ZNS3"/>
<accession>A0A9N8ZNS3</accession>
<dbReference type="EMBL" id="CAJVPK010000379">
    <property type="protein sequence ID" value="CAG8502090.1"/>
    <property type="molecule type" value="Genomic_DNA"/>
</dbReference>
<feature type="region of interest" description="Disordered" evidence="1">
    <location>
        <begin position="295"/>
        <end position="316"/>
    </location>
</feature>
<proteinExistence type="predicted"/>
<comment type="caution">
    <text evidence="2">The sequence shown here is derived from an EMBL/GenBank/DDBJ whole genome shotgun (WGS) entry which is preliminary data.</text>
</comment>
<dbReference type="Proteomes" id="UP000789706">
    <property type="component" value="Unassembled WGS sequence"/>
</dbReference>
<gene>
    <name evidence="2" type="ORF">DEBURN_LOCUS4730</name>
</gene>
<feature type="region of interest" description="Disordered" evidence="1">
    <location>
        <begin position="161"/>
        <end position="182"/>
    </location>
</feature>
<evidence type="ECO:0000256" key="1">
    <source>
        <dbReference type="SAM" id="MobiDB-lite"/>
    </source>
</evidence>
<organism evidence="2 3">
    <name type="scientific">Diversispora eburnea</name>
    <dbReference type="NCBI Taxonomy" id="1213867"/>
    <lineage>
        <taxon>Eukaryota</taxon>
        <taxon>Fungi</taxon>
        <taxon>Fungi incertae sedis</taxon>
        <taxon>Mucoromycota</taxon>
        <taxon>Glomeromycotina</taxon>
        <taxon>Glomeromycetes</taxon>
        <taxon>Diversisporales</taxon>
        <taxon>Diversisporaceae</taxon>
        <taxon>Diversispora</taxon>
    </lineage>
</organism>
<name>A0A9N8ZNS3_9GLOM</name>
<evidence type="ECO:0000313" key="3">
    <source>
        <dbReference type="Proteomes" id="UP000789706"/>
    </source>
</evidence>
<evidence type="ECO:0000313" key="2">
    <source>
        <dbReference type="EMBL" id="CAG8502090.1"/>
    </source>
</evidence>
<sequence>MPLDRYNRRFARSVSPLTTAVSPYYRRRSSSVPSGATSPASSTAASFTSNTASFVPSVTTTYYCSYYYDPSRSYAIPDFANSLYFTPSTYVSPASSVTLPSSSSVTLSSSSSTTLPISSITNILPTYVSPASSTAASSTSSTATSSASSITTISPTYVSSTSSTAASSASSDTTTSFSSSLTPSYASVSINTSSAPTFFATNYSNSVNSFTTTTVLPTYASTTALLTAASSNTTTSSPSSLTPSYASVSANSSSAPTFFAINFSNSANSSITTTNFTFPSTSFATNHLNTSLFAQASPTSSRENSVTPGNRASRYDSTSAIRRHDAVKSTLTSTDIELSPPVVVNRAQLSVIRNQRRINNRYTPYIGSSLNDRGVQNHLEMAEDVCKHYIPKPATSLHLWNRPSRADRVALRKNNTGIKFRDGFIKHARSPASRKPCYNNPFEQYQIERSERDDQIYEEAEWETIGEERSVFSNPNLTSSQFLENCRSRLNFGGSRNVTTPN</sequence>